<evidence type="ECO:0000313" key="1">
    <source>
        <dbReference type="EMBL" id="KKM06653.1"/>
    </source>
</evidence>
<evidence type="ECO:0008006" key="2">
    <source>
        <dbReference type="Google" id="ProtNLM"/>
    </source>
</evidence>
<reference evidence="1" key="1">
    <citation type="journal article" date="2015" name="Nature">
        <title>Complex archaea that bridge the gap between prokaryotes and eukaryotes.</title>
        <authorList>
            <person name="Spang A."/>
            <person name="Saw J.H."/>
            <person name="Jorgensen S.L."/>
            <person name="Zaremba-Niedzwiedzka K."/>
            <person name="Martijn J."/>
            <person name="Lind A.E."/>
            <person name="van Eijk R."/>
            <person name="Schleper C."/>
            <person name="Guy L."/>
            <person name="Ettema T.J."/>
        </authorList>
    </citation>
    <scope>NUCLEOTIDE SEQUENCE</scope>
</reference>
<dbReference type="AlphaFoldDB" id="A0A0F9K651"/>
<comment type="caution">
    <text evidence="1">The sequence shown here is derived from an EMBL/GenBank/DDBJ whole genome shotgun (WGS) entry which is preliminary data.</text>
</comment>
<sequence>MKIPSKVQVGPKTYLLLWSDKPDGDNQWAHTSHASAEIRFGILLRHRKDTELPSTLIHELIHAVADVYAVDIDEDATTALANGLAQALTSLKILPEKLDL</sequence>
<organism evidence="1">
    <name type="scientific">marine sediment metagenome</name>
    <dbReference type="NCBI Taxonomy" id="412755"/>
    <lineage>
        <taxon>unclassified sequences</taxon>
        <taxon>metagenomes</taxon>
        <taxon>ecological metagenomes</taxon>
    </lineage>
</organism>
<gene>
    <name evidence="1" type="ORF">LCGC14_1741890</name>
</gene>
<accession>A0A0F9K651</accession>
<name>A0A0F9K651_9ZZZZ</name>
<proteinExistence type="predicted"/>
<dbReference type="EMBL" id="LAZR01015944">
    <property type="protein sequence ID" value="KKM06653.1"/>
    <property type="molecule type" value="Genomic_DNA"/>
</dbReference>
<protein>
    <recommendedName>
        <fullName evidence="2">SprT-like domain-containing protein</fullName>
    </recommendedName>
</protein>